<dbReference type="InterPro" id="IPR036390">
    <property type="entry name" value="WH_DNA-bd_sf"/>
</dbReference>
<proteinExistence type="predicted"/>
<protein>
    <submittedName>
        <fullName evidence="5">GntR family transcriptional regulator</fullName>
    </submittedName>
</protein>
<dbReference type="InterPro" id="IPR000524">
    <property type="entry name" value="Tscrpt_reg_HTH_GntR"/>
</dbReference>
<keyword evidence="1" id="KW-0805">Transcription regulation</keyword>
<dbReference type="RefSeq" id="WP_010343721.1">
    <property type="nucleotide sequence ID" value="NZ_CP132343.1"/>
</dbReference>
<keyword evidence="3" id="KW-0804">Transcription</keyword>
<evidence type="ECO:0000256" key="2">
    <source>
        <dbReference type="ARBA" id="ARBA00023125"/>
    </source>
</evidence>
<dbReference type="Gene3D" id="1.10.10.10">
    <property type="entry name" value="Winged helix-like DNA-binding domain superfamily/Winged helix DNA-binding domain"/>
    <property type="match status" value="1"/>
</dbReference>
<dbReference type="OrthoDB" id="7005926at2"/>
<dbReference type="CDD" id="cd07377">
    <property type="entry name" value="WHTH_GntR"/>
    <property type="match status" value="1"/>
</dbReference>
<evidence type="ECO:0000313" key="6">
    <source>
        <dbReference type="Proteomes" id="UP000247346"/>
    </source>
</evidence>
<gene>
    <name evidence="5" type="ORF">XsacCFBP4641_09975</name>
</gene>
<dbReference type="InterPro" id="IPR008920">
    <property type="entry name" value="TF_FadR/GntR_C"/>
</dbReference>
<dbReference type="GeneID" id="93880997"/>
<dbReference type="SUPFAM" id="SSF48008">
    <property type="entry name" value="GntR ligand-binding domain-like"/>
    <property type="match status" value="1"/>
</dbReference>
<organism evidence="5 6">
    <name type="scientific">Xanthomonas sacchari</name>
    <dbReference type="NCBI Taxonomy" id="56458"/>
    <lineage>
        <taxon>Bacteria</taxon>
        <taxon>Pseudomonadati</taxon>
        <taxon>Pseudomonadota</taxon>
        <taxon>Gammaproteobacteria</taxon>
        <taxon>Lysobacterales</taxon>
        <taxon>Lysobacteraceae</taxon>
        <taxon>Xanthomonas</taxon>
    </lineage>
</organism>
<evidence type="ECO:0000256" key="3">
    <source>
        <dbReference type="ARBA" id="ARBA00023163"/>
    </source>
</evidence>
<evidence type="ECO:0000313" key="5">
    <source>
        <dbReference type="EMBL" id="PPU82491.1"/>
    </source>
</evidence>
<dbReference type="STRING" id="56458.SB85_14090"/>
<comment type="caution">
    <text evidence="5">The sequence shown here is derived from an EMBL/GenBank/DDBJ whole genome shotgun (WGS) entry which is preliminary data.</text>
</comment>
<evidence type="ECO:0000256" key="1">
    <source>
        <dbReference type="ARBA" id="ARBA00023015"/>
    </source>
</evidence>
<dbReference type="Gene3D" id="1.20.120.530">
    <property type="entry name" value="GntR ligand-binding domain-like"/>
    <property type="match status" value="1"/>
</dbReference>
<dbReference type="Pfam" id="PF00392">
    <property type="entry name" value="GntR"/>
    <property type="match status" value="1"/>
</dbReference>
<dbReference type="InterPro" id="IPR011711">
    <property type="entry name" value="GntR_C"/>
</dbReference>
<dbReference type="Pfam" id="PF07729">
    <property type="entry name" value="FCD"/>
    <property type="match status" value="1"/>
</dbReference>
<dbReference type="SMART" id="SM00895">
    <property type="entry name" value="FCD"/>
    <property type="match status" value="1"/>
</dbReference>
<evidence type="ECO:0000259" key="4">
    <source>
        <dbReference type="PROSITE" id="PS50949"/>
    </source>
</evidence>
<dbReference type="InterPro" id="IPR036388">
    <property type="entry name" value="WH-like_DNA-bd_sf"/>
</dbReference>
<dbReference type="PROSITE" id="PS50949">
    <property type="entry name" value="HTH_GNTR"/>
    <property type="match status" value="1"/>
</dbReference>
<dbReference type="SMART" id="SM00345">
    <property type="entry name" value="HTH_GNTR"/>
    <property type="match status" value="1"/>
</dbReference>
<keyword evidence="2" id="KW-0238">DNA-binding</keyword>
<dbReference type="GO" id="GO:0003700">
    <property type="term" value="F:DNA-binding transcription factor activity"/>
    <property type="evidence" value="ECO:0007669"/>
    <property type="project" value="InterPro"/>
</dbReference>
<feature type="domain" description="HTH gntR-type" evidence="4">
    <location>
        <begin position="11"/>
        <end position="78"/>
    </location>
</feature>
<dbReference type="AlphaFoldDB" id="A0A2P5Z3Y0"/>
<sequence length="249" mass="26945">MSAAHPFRSSAAQTTRALLEVRELILAGALPAGERLSEVALVERLGVSRTPVRAALQRLAEEGLVQPLRGGGYAVQAFDEADVDDAIELRGTLEGLAARRAAERGAEPALLARAQSLLAQIDAVLATRPLSEEAFARYVDCNAQWHALLFEMAGSALLSREFARVAQLPFASPSSFVLERGQAATVLSIAQDQHRQVLDAIVRREGARAEALMREHARLAQRNAHHALHDQNALGQIPGSRLLRRRPPA</sequence>
<accession>A0A2P5Z3Y0</accession>
<dbReference type="Proteomes" id="UP000247346">
    <property type="component" value="Unassembled WGS sequence"/>
</dbReference>
<reference evidence="5 6" key="1">
    <citation type="submission" date="2016-08" db="EMBL/GenBank/DDBJ databases">
        <authorList>
            <person name="Seilhamer J.J."/>
        </authorList>
    </citation>
    <scope>NUCLEOTIDE SEQUENCE [LARGE SCALE GENOMIC DNA]</scope>
    <source>
        <strain evidence="5 6">CFBP4641</strain>
    </source>
</reference>
<dbReference type="EMBL" id="MDEK01000008">
    <property type="protein sequence ID" value="PPU82491.1"/>
    <property type="molecule type" value="Genomic_DNA"/>
</dbReference>
<dbReference type="SUPFAM" id="SSF46785">
    <property type="entry name" value="Winged helix' DNA-binding domain"/>
    <property type="match status" value="1"/>
</dbReference>
<dbReference type="GO" id="GO:0043565">
    <property type="term" value="F:sequence-specific DNA binding"/>
    <property type="evidence" value="ECO:0007669"/>
    <property type="project" value="InterPro"/>
</dbReference>
<dbReference type="PRINTS" id="PR00033">
    <property type="entry name" value="HTHASNC"/>
</dbReference>
<dbReference type="PANTHER" id="PTHR43537">
    <property type="entry name" value="TRANSCRIPTIONAL REGULATOR, GNTR FAMILY"/>
    <property type="match status" value="1"/>
</dbReference>
<dbReference type="PANTHER" id="PTHR43537:SF49">
    <property type="entry name" value="TRANSCRIPTIONAL REGULATORY PROTEIN"/>
    <property type="match status" value="1"/>
</dbReference>
<name>A0A2P5Z3Y0_9XANT</name>
<dbReference type="InterPro" id="IPR000485">
    <property type="entry name" value="AsnC-type_HTH_dom"/>
</dbReference>
<dbReference type="PRINTS" id="PR00035">
    <property type="entry name" value="HTHGNTR"/>
</dbReference>